<organism evidence="6 7">
    <name type="scientific">Candidatus Ozemobacter sibiricus</name>
    <dbReference type="NCBI Taxonomy" id="2268124"/>
    <lineage>
        <taxon>Bacteria</taxon>
        <taxon>Candidatus Ozemobacteria</taxon>
        <taxon>Candidatus Ozemobacterales</taxon>
        <taxon>Candidatus Ozemobacteraceae</taxon>
        <taxon>Candidatus Ozemobacter</taxon>
    </lineage>
</organism>
<dbReference type="Pfam" id="PF13237">
    <property type="entry name" value="Fer4_10"/>
    <property type="match status" value="1"/>
</dbReference>
<proteinExistence type="predicted"/>
<evidence type="ECO:0000259" key="5">
    <source>
        <dbReference type="PROSITE" id="PS51379"/>
    </source>
</evidence>
<evidence type="ECO:0000256" key="2">
    <source>
        <dbReference type="ARBA" id="ARBA00022723"/>
    </source>
</evidence>
<keyword evidence="3" id="KW-0408">Iron</keyword>
<dbReference type="InterPro" id="IPR050157">
    <property type="entry name" value="PSI_iron-sulfur_center"/>
</dbReference>
<keyword evidence="2" id="KW-0479">Metal-binding</keyword>
<dbReference type="PROSITE" id="PS51379">
    <property type="entry name" value="4FE4S_FER_2"/>
    <property type="match status" value="2"/>
</dbReference>
<protein>
    <submittedName>
        <fullName evidence="6">Ferredoxin</fullName>
    </submittedName>
</protein>
<dbReference type="Gene3D" id="3.30.70.20">
    <property type="match status" value="1"/>
</dbReference>
<dbReference type="GO" id="GO:0046872">
    <property type="term" value="F:metal ion binding"/>
    <property type="evidence" value="ECO:0007669"/>
    <property type="project" value="UniProtKB-KW"/>
</dbReference>
<dbReference type="PROSITE" id="PS00198">
    <property type="entry name" value="4FE4S_FER_1"/>
    <property type="match status" value="2"/>
</dbReference>
<dbReference type="PANTHER" id="PTHR24960:SF79">
    <property type="entry name" value="PHOTOSYSTEM I IRON-SULFUR CENTER"/>
    <property type="match status" value="1"/>
</dbReference>
<evidence type="ECO:0000256" key="3">
    <source>
        <dbReference type="ARBA" id="ARBA00023004"/>
    </source>
</evidence>
<accession>A0A367ZQL9</accession>
<evidence type="ECO:0000313" key="6">
    <source>
        <dbReference type="EMBL" id="RCK80435.1"/>
    </source>
</evidence>
<comment type="caution">
    <text evidence="6">The sequence shown here is derived from an EMBL/GenBank/DDBJ whole genome shotgun (WGS) entry which is preliminary data.</text>
</comment>
<dbReference type="GO" id="GO:0051539">
    <property type="term" value="F:4 iron, 4 sulfur cluster binding"/>
    <property type="evidence" value="ECO:0007669"/>
    <property type="project" value="UniProtKB-KW"/>
</dbReference>
<dbReference type="AlphaFoldDB" id="A0A367ZQL9"/>
<reference evidence="6 7" key="1">
    <citation type="submission" date="2018-05" db="EMBL/GenBank/DDBJ databases">
        <title>A metagenomic window into the 2 km-deep terrestrial subsurface aquifer revealed taxonomically and functionally diverse microbial community comprising novel uncultured bacterial lineages.</title>
        <authorList>
            <person name="Kadnikov V.V."/>
            <person name="Mardanov A.V."/>
            <person name="Beletsky A.V."/>
            <person name="Banks D."/>
            <person name="Pimenov N.V."/>
            <person name="Frank Y.A."/>
            <person name="Karnachuk O.V."/>
            <person name="Ravin N.V."/>
        </authorList>
    </citation>
    <scope>NUCLEOTIDE SEQUENCE [LARGE SCALE GENOMIC DNA]</scope>
    <source>
        <strain evidence="6">BY5</strain>
    </source>
</reference>
<name>A0A367ZQL9_9BACT</name>
<dbReference type="Proteomes" id="UP000252355">
    <property type="component" value="Unassembled WGS sequence"/>
</dbReference>
<dbReference type="PANTHER" id="PTHR24960">
    <property type="entry name" value="PHOTOSYSTEM I IRON-SULFUR CENTER-RELATED"/>
    <property type="match status" value="1"/>
</dbReference>
<sequence length="58" mass="6145">MYHISEECVACGSCLPVCPVKAIKEGEPYVITTKCTDCGKCAEICPVEAISPGTPGRR</sequence>
<dbReference type="InterPro" id="IPR017896">
    <property type="entry name" value="4Fe4S_Fe-S-bd"/>
</dbReference>
<dbReference type="SUPFAM" id="SSF54862">
    <property type="entry name" value="4Fe-4S ferredoxins"/>
    <property type="match status" value="1"/>
</dbReference>
<dbReference type="EMBL" id="QOQW01000006">
    <property type="protein sequence ID" value="RCK80435.1"/>
    <property type="molecule type" value="Genomic_DNA"/>
</dbReference>
<dbReference type="InterPro" id="IPR017900">
    <property type="entry name" value="4Fe4S_Fe_S_CS"/>
</dbReference>
<evidence type="ECO:0000256" key="1">
    <source>
        <dbReference type="ARBA" id="ARBA00022485"/>
    </source>
</evidence>
<gene>
    <name evidence="6" type="ORF">OZSIB_3181</name>
</gene>
<evidence type="ECO:0000313" key="7">
    <source>
        <dbReference type="Proteomes" id="UP000252355"/>
    </source>
</evidence>
<evidence type="ECO:0000256" key="4">
    <source>
        <dbReference type="ARBA" id="ARBA00023014"/>
    </source>
</evidence>
<feature type="domain" description="4Fe-4S ferredoxin-type" evidence="5">
    <location>
        <begin position="1"/>
        <end position="24"/>
    </location>
</feature>
<keyword evidence="1" id="KW-0004">4Fe-4S</keyword>
<feature type="domain" description="4Fe-4S ferredoxin-type" evidence="5">
    <location>
        <begin position="26"/>
        <end position="55"/>
    </location>
</feature>
<keyword evidence="4" id="KW-0411">Iron-sulfur</keyword>